<dbReference type="Gene3D" id="2.160.20.80">
    <property type="entry name" value="E3 ubiquitin-protein ligase SopA"/>
    <property type="match status" value="1"/>
</dbReference>
<feature type="transmembrane region" description="Helical" evidence="8">
    <location>
        <begin position="500"/>
        <end position="522"/>
    </location>
</feature>
<evidence type="ECO:0000259" key="9">
    <source>
        <dbReference type="PROSITE" id="PS50850"/>
    </source>
</evidence>
<feature type="transmembrane region" description="Helical" evidence="8">
    <location>
        <begin position="762"/>
        <end position="779"/>
    </location>
</feature>
<sequence>MARWISTIKVSLDSSQKSVSLDRDQPEVVELPQAVFLEFDNSSISGNRPSISVRIKPYTTEFDALRGKGKIKLHMLPLILSWVMTVHKLGVTTLNRAVVDLSRNLFAKGQAYMALNGVKSFSVLATSSIDPRKKMSEEQACLVRAHSDSENSAKLGSFGSISCNMTYTEGKLAGGESAGETGGEQSAPPSGRDGEAGDLIDYSDTGVLAQFHEDALKRAGCGLSQMKILIACGLAMSGAALELAVIPFILPSAEIELCILEHEKSWLVMISLLGLCLGSIGWGNLCDRLGRRRALASCLGVNIVFSLIAAFMPTYGTLMMARLCSAIGSGGIAPAAFAYAAEVAPRACRGRALSVLLLFLGLGLLYAALVAKAVVPTTGAETLIENKEHFSAWHRYLLLCTLPILAALISLIWTPESPRYLLEVGREVDAMSVYQGIHAGNKIRVCGKKQETNSGDADYRLSELELPGKRRPPALHHVRHSVKMFWQAFFQLFSTSYRKITLVVGGTLFIAIFIQFGIAGYVPVKVAQTQHELFEASKKKTSNVTYTNHSYNTTLQNVVYTNVTFDSCVFRDMFMCHVTFQNCTFYNVTFTTIKTSYVLFRGSRLYNSSIIDTDIITERDMDPWCQLNNTLVLGMKPGCLRRTDLTWTLDGVLWEQYVNAITMLSTWPIAVCPYRIRQLSIINGISLICLPGIFLASSEHWLYILETAYRFLMTLVYFGATVMLLESFPANLRCTAYGLILSTSYVGAICARVVYIALASPIFVGMITCALTVAACTLPRKVDSTEFNLL</sequence>
<gene>
    <name evidence="10" type="primary">Sv2c</name>
    <name evidence="10" type="ORF">EVAR_66182_1</name>
</gene>
<comment type="subcellular location">
    <subcellularLocation>
        <location evidence="1">Membrane</location>
        <topology evidence="1">Multi-pass membrane protein</topology>
    </subcellularLocation>
</comment>
<protein>
    <submittedName>
        <fullName evidence="10">Synaptic vesicle glycoprotein 2C</fullName>
    </submittedName>
</protein>
<evidence type="ECO:0000256" key="1">
    <source>
        <dbReference type="ARBA" id="ARBA00004141"/>
    </source>
</evidence>
<dbReference type="Pfam" id="PF00083">
    <property type="entry name" value="Sugar_tr"/>
    <property type="match status" value="1"/>
</dbReference>
<name>A0A4C1ZTJ5_EUMVA</name>
<dbReference type="SUPFAM" id="SSF141571">
    <property type="entry name" value="Pentapeptide repeat-like"/>
    <property type="match status" value="1"/>
</dbReference>
<dbReference type="InterPro" id="IPR005828">
    <property type="entry name" value="MFS_sugar_transport-like"/>
</dbReference>
<dbReference type="STRING" id="151549.A0A4C1ZTJ5"/>
<feature type="transmembrane region" description="Helical" evidence="8">
    <location>
        <begin position="294"/>
        <end position="313"/>
    </location>
</feature>
<proteinExistence type="inferred from homology"/>
<dbReference type="OrthoDB" id="433512at2759"/>
<accession>A0A4C1ZTJ5</accession>
<feature type="transmembrane region" description="Helical" evidence="8">
    <location>
        <begin position="265"/>
        <end position="282"/>
    </location>
</feature>
<comment type="similarity">
    <text evidence="2">Belongs to the major facilitator superfamily.</text>
</comment>
<comment type="caution">
    <text evidence="10">The sequence shown here is derived from an EMBL/GenBank/DDBJ whole genome shotgun (WGS) entry which is preliminary data.</text>
</comment>
<evidence type="ECO:0000256" key="7">
    <source>
        <dbReference type="SAM" id="MobiDB-lite"/>
    </source>
</evidence>
<evidence type="ECO:0000256" key="4">
    <source>
        <dbReference type="ARBA" id="ARBA00022692"/>
    </source>
</evidence>
<evidence type="ECO:0000256" key="8">
    <source>
        <dbReference type="SAM" id="Phobius"/>
    </source>
</evidence>
<dbReference type="PROSITE" id="PS50850">
    <property type="entry name" value="MFS"/>
    <property type="match status" value="1"/>
</dbReference>
<evidence type="ECO:0000313" key="11">
    <source>
        <dbReference type="Proteomes" id="UP000299102"/>
    </source>
</evidence>
<feature type="transmembrane region" description="Helical" evidence="8">
    <location>
        <begin position="353"/>
        <end position="375"/>
    </location>
</feature>
<keyword evidence="6 8" id="KW-0472">Membrane</keyword>
<dbReference type="EMBL" id="BGZK01002043">
    <property type="protein sequence ID" value="GBP89907.1"/>
    <property type="molecule type" value="Genomic_DNA"/>
</dbReference>
<reference evidence="10 11" key="1">
    <citation type="journal article" date="2019" name="Commun. Biol.">
        <title>The bagworm genome reveals a unique fibroin gene that provides high tensile strength.</title>
        <authorList>
            <person name="Kono N."/>
            <person name="Nakamura H."/>
            <person name="Ohtoshi R."/>
            <person name="Tomita M."/>
            <person name="Numata K."/>
            <person name="Arakawa K."/>
        </authorList>
    </citation>
    <scope>NUCLEOTIDE SEQUENCE [LARGE SCALE GENOMIC DNA]</scope>
</reference>
<evidence type="ECO:0000256" key="2">
    <source>
        <dbReference type="ARBA" id="ARBA00008335"/>
    </source>
</evidence>
<evidence type="ECO:0000313" key="10">
    <source>
        <dbReference type="EMBL" id="GBP89907.1"/>
    </source>
</evidence>
<feature type="transmembrane region" description="Helical" evidence="8">
    <location>
        <begin position="319"/>
        <end position="341"/>
    </location>
</feature>
<dbReference type="Gene3D" id="1.20.1250.20">
    <property type="entry name" value="MFS general substrate transporter like domains"/>
    <property type="match status" value="1"/>
</dbReference>
<feature type="transmembrane region" description="Helical" evidence="8">
    <location>
        <begin position="395"/>
        <end position="413"/>
    </location>
</feature>
<feature type="transmembrane region" description="Helical" evidence="8">
    <location>
        <begin position="708"/>
        <end position="725"/>
    </location>
</feature>
<dbReference type="Proteomes" id="UP000299102">
    <property type="component" value="Unassembled WGS sequence"/>
</dbReference>
<dbReference type="GO" id="GO:0016020">
    <property type="term" value="C:membrane"/>
    <property type="evidence" value="ECO:0007669"/>
    <property type="project" value="UniProtKB-SubCell"/>
</dbReference>
<dbReference type="InterPro" id="IPR036259">
    <property type="entry name" value="MFS_trans_sf"/>
</dbReference>
<evidence type="ECO:0000256" key="6">
    <source>
        <dbReference type="ARBA" id="ARBA00023136"/>
    </source>
</evidence>
<dbReference type="AlphaFoldDB" id="A0A4C1ZTJ5"/>
<dbReference type="PANTHER" id="PTHR23511:SF34">
    <property type="entry name" value="SYNAPTIC VESICLE GLYCOPROTEIN 2"/>
    <property type="match status" value="1"/>
</dbReference>
<keyword evidence="5 8" id="KW-1133">Transmembrane helix</keyword>
<evidence type="ECO:0000256" key="3">
    <source>
        <dbReference type="ARBA" id="ARBA00022448"/>
    </source>
</evidence>
<evidence type="ECO:0000256" key="5">
    <source>
        <dbReference type="ARBA" id="ARBA00022989"/>
    </source>
</evidence>
<feature type="region of interest" description="Disordered" evidence="7">
    <location>
        <begin position="174"/>
        <end position="195"/>
    </location>
</feature>
<dbReference type="InterPro" id="IPR055415">
    <property type="entry name" value="LD_SV2"/>
</dbReference>
<dbReference type="PANTHER" id="PTHR23511">
    <property type="entry name" value="SYNAPTIC VESICLE GLYCOPROTEIN 2"/>
    <property type="match status" value="1"/>
</dbReference>
<dbReference type="Pfam" id="PF23894">
    <property type="entry name" value="LD_SV2"/>
    <property type="match status" value="1"/>
</dbReference>
<feature type="transmembrane region" description="Helical" evidence="8">
    <location>
        <begin position="228"/>
        <end position="250"/>
    </location>
</feature>
<keyword evidence="11" id="KW-1185">Reference proteome</keyword>
<dbReference type="GO" id="GO:0022857">
    <property type="term" value="F:transmembrane transporter activity"/>
    <property type="evidence" value="ECO:0007669"/>
    <property type="project" value="InterPro"/>
</dbReference>
<organism evidence="10 11">
    <name type="scientific">Eumeta variegata</name>
    <name type="common">Bagworm moth</name>
    <name type="synonym">Eumeta japonica</name>
    <dbReference type="NCBI Taxonomy" id="151549"/>
    <lineage>
        <taxon>Eukaryota</taxon>
        <taxon>Metazoa</taxon>
        <taxon>Ecdysozoa</taxon>
        <taxon>Arthropoda</taxon>
        <taxon>Hexapoda</taxon>
        <taxon>Insecta</taxon>
        <taxon>Pterygota</taxon>
        <taxon>Neoptera</taxon>
        <taxon>Endopterygota</taxon>
        <taxon>Lepidoptera</taxon>
        <taxon>Glossata</taxon>
        <taxon>Ditrysia</taxon>
        <taxon>Tineoidea</taxon>
        <taxon>Psychidae</taxon>
        <taxon>Oiketicinae</taxon>
        <taxon>Eumeta</taxon>
    </lineage>
</organism>
<dbReference type="SUPFAM" id="SSF103473">
    <property type="entry name" value="MFS general substrate transporter"/>
    <property type="match status" value="2"/>
</dbReference>
<feature type="domain" description="Major facilitator superfamily (MFS) profile" evidence="9">
    <location>
        <begin position="228"/>
        <end position="790"/>
    </location>
</feature>
<keyword evidence="3" id="KW-0813">Transport</keyword>
<dbReference type="InterPro" id="IPR020846">
    <property type="entry name" value="MFS_dom"/>
</dbReference>
<keyword evidence="4 8" id="KW-0812">Transmembrane</keyword>
<feature type="transmembrane region" description="Helical" evidence="8">
    <location>
        <begin position="681"/>
        <end position="702"/>
    </location>
</feature>